<evidence type="ECO:0000256" key="1">
    <source>
        <dbReference type="ARBA" id="ARBA00022793"/>
    </source>
</evidence>
<dbReference type="EMBL" id="FMAI01000001">
    <property type="protein sequence ID" value="SCB11366.1"/>
    <property type="molecule type" value="Genomic_DNA"/>
</dbReference>
<dbReference type="CDD" id="cd07035">
    <property type="entry name" value="TPP_PYR_POX_like"/>
    <property type="match status" value="1"/>
</dbReference>
<dbReference type="PANTHER" id="PTHR42818:SF1">
    <property type="entry name" value="SULFOPYRUVATE DECARBOXYLASE"/>
    <property type="match status" value="1"/>
</dbReference>
<accession>A0A1C3U7B9</accession>
<keyword evidence="4" id="KW-1185">Reference proteome</keyword>
<keyword evidence="2" id="KW-0456">Lyase</keyword>
<gene>
    <name evidence="3" type="ORF">GA0061098_1001469</name>
</gene>
<dbReference type="Gene3D" id="3.40.50.970">
    <property type="match status" value="1"/>
</dbReference>
<keyword evidence="1" id="KW-0210">Decarboxylase</keyword>
<evidence type="ECO:0000313" key="4">
    <source>
        <dbReference type="Proteomes" id="UP000199184"/>
    </source>
</evidence>
<dbReference type="RefSeq" id="WP_091953903.1">
    <property type="nucleotide sequence ID" value="NZ_FMAI01000001.1"/>
</dbReference>
<dbReference type="InterPro" id="IPR051818">
    <property type="entry name" value="TPP_dependent_decarboxylase"/>
</dbReference>
<dbReference type="InterPro" id="IPR029061">
    <property type="entry name" value="THDP-binding"/>
</dbReference>
<dbReference type="GO" id="GO:0016831">
    <property type="term" value="F:carboxy-lyase activity"/>
    <property type="evidence" value="ECO:0007669"/>
    <property type="project" value="UniProtKB-KW"/>
</dbReference>
<evidence type="ECO:0000313" key="3">
    <source>
        <dbReference type="EMBL" id="SCB11366.1"/>
    </source>
</evidence>
<proteinExistence type="predicted"/>
<dbReference type="AlphaFoldDB" id="A0A1C3U7B9"/>
<protein>
    <submittedName>
        <fullName evidence="3">Sulfopyruvate decarboxylase, alpha subunit</fullName>
    </submittedName>
</protein>
<reference evidence="4" key="1">
    <citation type="submission" date="2016-08" db="EMBL/GenBank/DDBJ databases">
        <authorList>
            <person name="Varghese N."/>
            <person name="Submissions Spin"/>
        </authorList>
    </citation>
    <scope>NUCLEOTIDE SEQUENCE [LARGE SCALE GENOMIC DNA]</scope>
    <source>
        <strain evidence="4">ERR11</strain>
    </source>
</reference>
<name>A0A1C3U7B9_9BRAD</name>
<dbReference type="Proteomes" id="UP000199184">
    <property type="component" value="Unassembled WGS sequence"/>
</dbReference>
<sequence>MAIAEQRTQAGQASGDNSWHGIVLQTLKRNEISLIPYVPDRVLTPLIKSLHADPFFTTFATAREEEAVGIVSGAWMGGRRGAVLMQTSGFATLANVLASLAVPYQIPLIMFVSERGTLGEFNYGQSLVCRTMRPVLDSLALEHHTITRLDELEFITDRSIKQAVTTQAPVALILNPLLTGGKVFDK</sequence>
<keyword evidence="3" id="KW-0670">Pyruvate</keyword>
<organism evidence="3 4">
    <name type="scientific">Bradyrhizobium shewense</name>
    <dbReference type="NCBI Taxonomy" id="1761772"/>
    <lineage>
        <taxon>Bacteria</taxon>
        <taxon>Pseudomonadati</taxon>
        <taxon>Pseudomonadota</taxon>
        <taxon>Alphaproteobacteria</taxon>
        <taxon>Hyphomicrobiales</taxon>
        <taxon>Nitrobacteraceae</taxon>
        <taxon>Bradyrhizobium</taxon>
    </lineage>
</organism>
<dbReference type="SUPFAM" id="SSF52518">
    <property type="entry name" value="Thiamin diphosphate-binding fold (THDP-binding)"/>
    <property type="match status" value="1"/>
</dbReference>
<dbReference type="PANTHER" id="PTHR42818">
    <property type="entry name" value="SULFOPYRUVATE DECARBOXYLASE SUBUNIT ALPHA"/>
    <property type="match status" value="1"/>
</dbReference>
<evidence type="ECO:0000256" key="2">
    <source>
        <dbReference type="ARBA" id="ARBA00023239"/>
    </source>
</evidence>